<dbReference type="GeneID" id="17306835"/>
<dbReference type="AlphaFoldDB" id="L1JPV2"/>
<reference evidence="3" key="3">
    <citation type="submission" date="2015-06" db="UniProtKB">
        <authorList>
            <consortium name="EnsemblProtists"/>
        </authorList>
    </citation>
    <scope>IDENTIFICATION</scope>
</reference>
<evidence type="ECO:0000313" key="4">
    <source>
        <dbReference type="Proteomes" id="UP000011087"/>
    </source>
</evidence>
<name>L1JPV2_GUITC</name>
<gene>
    <name evidence="2" type="ORF">GUITHDRAFT_104034</name>
</gene>
<keyword evidence="1" id="KW-0175">Coiled coil</keyword>
<keyword evidence="4" id="KW-1185">Reference proteome</keyword>
<sequence>MLLELVRDVCACSESMAEELADARGYAERLELRMEELERKLRERDCEIASMKEEEEGATCLLMGQVSTCHRSLAEVEGMLRDAREEASRARGALEQRSAEVVQLRKRIKEEAEQVAAMREQLERAEQTSMLQSAVAEWRRHLSLQRARRSEREKEGMQERVLLAGDLLREAAAVAQHMKSIMEADMAALAAELNASGRMFEHVNSTQQRSCTCP</sequence>
<organism evidence="2">
    <name type="scientific">Guillardia theta (strain CCMP2712)</name>
    <name type="common">Cryptophyte</name>
    <dbReference type="NCBI Taxonomy" id="905079"/>
    <lineage>
        <taxon>Eukaryota</taxon>
        <taxon>Cryptophyceae</taxon>
        <taxon>Pyrenomonadales</taxon>
        <taxon>Geminigeraceae</taxon>
        <taxon>Guillardia</taxon>
    </lineage>
</organism>
<dbReference type="HOGENOM" id="CLU_1291135_0_0_1"/>
<dbReference type="Proteomes" id="UP000011087">
    <property type="component" value="Unassembled WGS sequence"/>
</dbReference>
<accession>L1JPV2</accession>
<reference evidence="2 4" key="1">
    <citation type="journal article" date="2012" name="Nature">
        <title>Algal genomes reveal evolutionary mosaicism and the fate of nucleomorphs.</title>
        <authorList>
            <consortium name="DOE Joint Genome Institute"/>
            <person name="Curtis B.A."/>
            <person name="Tanifuji G."/>
            <person name="Burki F."/>
            <person name="Gruber A."/>
            <person name="Irimia M."/>
            <person name="Maruyama S."/>
            <person name="Arias M.C."/>
            <person name="Ball S.G."/>
            <person name="Gile G.H."/>
            <person name="Hirakawa Y."/>
            <person name="Hopkins J.F."/>
            <person name="Kuo A."/>
            <person name="Rensing S.A."/>
            <person name="Schmutz J."/>
            <person name="Symeonidi A."/>
            <person name="Elias M."/>
            <person name="Eveleigh R.J."/>
            <person name="Herman E.K."/>
            <person name="Klute M.J."/>
            <person name="Nakayama T."/>
            <person name="Obornik M."/>
            <person name="Reyes-Prieto A."/>
            <person name="Armbrust E.V."/>
            <person name="Aves S.J."/>
            <person name="Beiko R.G."/>
            <person name="Coutinho P."/>
            <person name="Dacks J.B."/>
            <person name="Durnford D.G."/>
            <person name="Fast N.M."/>
            <person name="Green B.R."/>
            <person name="Grisdale C.J."/>
            <person name="Hempel F."/>
            <person name="Henrissat B."/>
            <person name="Hoppner M.P."/>
            <person name="Ishida K."/>
            <person name="Kim E."/>
            <person name="Koreny L."/>
            <person name="Kroth P.G."/>
            <person name="Liu Y."/>
            <person name="Malik S.B."/>
            <person name="Maier U.G."/>
            <person name="McRose D."/>
            <person name="Mock T."/>
            <person name="Neilson J.A."/>
            <person name="Onodera N.T."/>
            <person name="Poole A.M."/>
            <person name="Pritham E.J."/>
            <person name="Richards T.A."/>
            <person name="Rocap G."/>
            <person name="Roy S.W."/>
            <person name="Sarai C."/>
            <person name="Schaack S."/>
            <person name="Shirato S."/>
            <person name="Slamovits C.H."/>
            <person name="Spencer D.F."/>
            <person name="Suzuki S."/>
            <person name="Worden A.Z."/>
            <person name="Zauner S."/>
            <person name="Barry K."/>
            <person name="Bell C."/>
            <person name="Bharti A.K."/>
            <person name="Crow J.A."/>
            <person name="Grimwood J."/>
            <person name="Kramer R."/>
            <person name="Lindquist E."/>
            <person name="Lucas S."/>
            <person name="Salamov A."/>
            <person name="McFadden G.I."/>
            <person name="Lane C.E."/>
            <person name="Keeling P.J."/>
            <person name="Gray M.W."/>
            <person name="Grigoriev I.V."/>
            <person name="Archibald J.M."/>
        </authorList>
    </citation>
    <scope>NUCLEOTIDE SEQUENCE</scope>
    <source>
        <strain evidence="2 4">CCMP2712</strain>
    </source>
</reference>
<dbReference type="KEGG" id="gtt:GUITHDRAFT_104034"/>
<dbReference type="EMBL" id="JH992979">
    <property type="protein sequence ID" value="EKX50220.1"/>
    <property type="molecule type" value="Genomic_DNA"/>
</dbReference>
<evidence type="ECO:0000313" key="2">
    <source>
        <dbReference type="EMBL" id="EKX50220.1"/>
    </source>
</evidence>
<reference evidence="4" key="2">
    <citation type="submission" date="2012-11" db="EMBL/GenBank/DDBJ databases">
        <authorList>
            <person name="Kuo A."/>
            <person name="Curtis B.A."/>
            <person name="Tanifuji G."/>
            <person name="Burki F."/>
            <person name="Gruber A."/>
            <person name="Irimia M."/>
            <person name="Maruyama S."/>
            <person name="Arias M.C."/>
            <person name="Ball S.G."/>
            <person name="Gile G.H."/>
            <person name="Hirakawa Y."/>
            <person name="Hopkins J.F."/>
            <person name="Rensing S.A."/>
            <person name="Schmutz J."/>
            <person name="Symeonidi A."/>
            <person name="Elias M."/>
            <person name="Eveleigh R.J."/>
            <person name="Herman E.K."/>
            <person name="Klute M.J."/>
            <person name="Nakayama T."/>
            <person name="Obornik M."/>
            <person name="Reyes-Prieto A."/>
            <person name="Armbrust E.V."/>
            <person name="Aves S.J."/>
            <person name="Beiko R.G."/>
            <person name="Coutinho P."/>
            <person name="Dacks J.B."/>
            <person name="Durnford D.G."/>
            <person name="Fast N.M."/>
            <person name="Green B.R."/>
            <person name="Grisdale C."/>
            <person name="Hempe F."/>
            <person name="Henrissat B."/>
            <person name="Hoppner M.P."/>
            <person name="Ishida K.-I."/>
            <person name="Kim E."/>
            <person name="Koreny L."/>
            <person name="Kroth P.G."/>
            <person name="Liu Y."/>
            <person name="Malik S.-B."/>
            <person name="Maier U.G."/>
            <person name="McRose D."/>
            <person name="Mock T."/>
            <person name="Neilson J.A."/>
            <person name="Onodera N.T."/>
            <person name="Poole A.M."/>
            <person name="Pritham E.J."/>
            <person name="Richards T.A."/>
            <person name="Rocap G."/>
            <person name="Roy S.W."/>
            <person name="Sarai C."/>
            <person name="Schaack S."/>
            <person name="Shirato S."/>
            <person name="Slamovits C.H."/>
            <person name="Spencer D.F."/>
            <person name="Suzuki S."/>
            <person name="Worden A.Z."/>
            <person name="Zauner S."/>
            <person name="Barry K."/>
            <person name="Bell C."/>
            <person name="Bharti A.K."/>
            <person name="Crow J.A."/>
            <person name="Grimwood J."/>
            <person name="Kramer R."/>
            <person name="Lindquist E."/>
            <person name="Lucas S."/>
            <person name="Salamov A."/>
            <person name="McFadden G.I."/>
            <person name="Lane C.E."/>
            <person name="Keeling P.J."/>
            <person name="Gray M.W."/>
            <person name="Grigoriev I.V."/>
            <person name="Archibald J.M."/>
        </authorList>
    </citation>
    <scope>NUCLEOTIDE SEQUENCE</scope>
    <source>
        <strain evidence="4">CCMP2712</strain>
    </source>
</reference>
<evidence type="ECO:0000313" key="3">
    <source>
        <dbReference type="EnsemblProtists" id="EKX50220"/>
    </source>
</evidence>
<proteinExistence type="predicted"/>
<dbReference type="RefSeq" id="XP_005837200.1">
    <property type="nucleotide sequence ID" value="XM_005837143.1"/>
</dbReference>
<feature type="coiled-coil region" evidence="1">
    <location>
        <begin position="20"/>
        <end position="128"/>
    </location>
</feature>
<evidence type="ECO:0000256" key="1">
    <source>
        <dbReference type="SAM" id="Coils"/>
    </source>
</evidence>
<dbReference type="EnsemblProtists" id="EKX50220">
    <property type="protein sequence ID" value="EKX50220"/>
    <property type="gene ID" value="GUITHDRAFT_104034"/>
</dbReference>
<protein>
    <submittedName>
        <fullName evidence="2 3">Uncharacterized protein</fullName>
    </submittedName>
</protein>
<dbReference type="PaxDb" id="55529-EKX50220"/>